<gene>
    <name evidence="2" type="ORF">C7B45_15895</name>
</gene>
<protein>
    <submittedName>
        <fullName evidence="2">Aminoglycoside phosphotransferase</fullName>
    </submittedName>
</protein>
<reference evidence="2 3" key="1">
    <citation type="journal article" date="2014" name="BMC Genomics">
        <title>Comparison of environmental and isolate Sulfobacillus genomes reveals diverse carbon, sulfur, nitrogen, and hydrogen metabolisms.</title>
        <authorList>
            <person name="Justice N.B."/>
            <person name="Norman A."/>
            <person name="Brown C.T."/>
            <person name="Singh A."/>
            <person name="Thomas B.C."/>
            <person name="Banfield J.F."/>
        </authorList>
    </citation>
    <scope>NUCLEOTIDE SEQUENCE [LARGE SCALE GENOMIC DNA]</scope>
    <source>
        <strain evidence="2">AMDSBA3</strain>
    </source>
</reference>
<comment type="caution">
    <text evidence="2">The sequence shown here is derived from an EMBL/GenBank/DDBJ whole genome shotgun (WGS) entry which is preliminary data.</text>
</comment>
<organism evidence="2 3">
    <name type="scientific">Sulfobacillus acidophilus</name>
    <dbReference type="NCBI Taxonomy" id="53633"/>
    <lineage>
        <taxon>Bacteria</taxon>
        <taxon>Bacillati</taxon>
        <taxon>Bacillota</taxon>
        <taxon>Clostridia</taxon>
        <taxon>Eubacteriales</taxon>
        <taxon>Clostridiales Family XVII. Incertae Sedis</taxon>
        <taxon>Sulfobacillus</taxon>
    </lineage>
</organism>
<dbReference type="Proteomes" id="UP000241848">
    <property type="component" value="Unassembled WGS sequence"/>
</dbReference>
<name>A0A2T2WDA7_9FIRM</name>
<proteinExistence type="predicted"/>
<dbReference type="EMBL" id="PXYV01000076">
    <property type="protein sequence ID" value="PSR20213.1"/>
    <property type="molecule type" value="Genomic_DNA"/>
</dbReference>
<evidence type="ECO:0000259" key="1">
    <source>
        <dbReference type="Pfam" id="PF01636"/>
    </source>
</evidence>
<feature type="domain" description="Aminoglycoside phosphotransferase" evidence="1">
    <location>
        <begin position="31"/>
        <end position="280"/>
    </location>
</feature>
<dbReference type="GO" id="GO:0016740">
    <property type="term" value="F:transferase activity"/>
    <property type="evidence" value="ECO:0007669"/>
    <property type="project" value="UniProtKB-KW"/>
</dbReference>
<dbReference type="InterPro" id="IPR002575">
    <property type="entry name" value="Aminoglycoside_PTrfase"/>
</dbReference>
<dbReference type="InterPro" id="IPR011009">
    <property type="entry name" value="Kinase-like_dom_sf"/>
</dbReference>
<evidence type="ECO:0000313" key="2">
    <source>
        <dbReference type="EMBL" id="PSR20213.1"/>
    </source>
</evidence>
<dbReference type="AlphaFoldDB" id="A0A2T2WDA7"/>
<evidence type="ECO:0000313" key="3">
    <source>
        <dbReference type="Proteomes" id="UP000241848"/>
    </source>
</evidence>
<dbReference type="Pfam" id="PF01636">
    <property type="entry name" value="APH"/>
    <property type="match status" value="1"/>
</dbReference>
<sequence length="313" mass="36425">MQTIHDAGVTSLDLSPLFAQPIRRQTLYAPYHPGQANYIWEIQTDDAAYIVRSPRLVLPPDEDFWQGALRVFESHTLSPMRTVSINQWLEVHSTWRIPRTYRVTHWASRDFLIVERLPGDPLQKFSQLSYDSLVQWGRTVALLHQCRRMVFGPPQALWDVRAGQPIDQFSTRLLATMRYLTSRYYSEDPIAQRWAARAVNAGFVMPTIPYACPMMLDWDPSQMLAINHQLTGLVDTELYVVGPPQLELCSLEYLLDRASARAFRRGYNQIAPFPDLHPYRLLFRLFLRLMSFRGPVPWNQWFDWPAGFAETKP</sequence>
<dbReference type="SUPFAM" id="SSF56112">
    <property type="entry name" value="Protein kinase-like (PK-like)"/>
    <property type="match status" value="1"/>
</dbReference>
<keyword evidence="2" id="KW-0808">Transferase</keyword>
<accession>A0A2T2WDA7</accession>